<proteinExistence type="predicted"/>
<sequence>MNEVNQPFELQITDPNGTEVSLQVSHESETFDMDYRGKPLSLLNNGDNTWSSLKGALDQETVNLIGAAIEQYYRHLKP</sequence>
<dbReference type="Proteomes" id="UP000613193">
    <property type="component" value="Unassembled WGS sequence"/>
</dbReference>
<reference evidence="1" key="1">
    <citation type="submission" date="2020-12" db="EMBL/GenBank/DDBJ databases">
        <title>Bacterial novel species Mucilaginibacter sp. SD-g isolated from soil.</title>
        <authorList>
            <person name="Jung H.-Y."/>
        </authorList>
    </citation>
    <scope>NUCLEOTIDE SEQUENCE</scope>
    <source>
        <strain evidence="1">SD-g</strain>
    </source>
</reference>
<comment type="caution">
    <text evidence="1">The sequence shown here is derived from an EMBL/GenBank/DDBJ whole genome shotgun (WGS) entry which is preliminary data.</text>
</comment>
<dbReference type="RefSeq" id="WP_200065696.1">
    <property type="nucleotide sequence ID" value="NZ_JAEHFW010000001.1"/>
</dbReference>
<keyword evidence="2" id="KW-1185">Reference proteome</keyword>
<dbReference type="EMBL" id="JAEHFW010000001">
    <property type="protein sequence ID" value="MBK0379262.1"/>
    <property type="molecule type" value="Genomic_DNA"/>
</dbReference>
<dbReference type="AlphaFoldDB" id="A0A934PTF1"/>
<organism evidence="1 2">
    <name type="scientific">Mucilaginibacter segetis</name>
    <dbReference type="NCBI Taxonomy" id="2793071"/>
    <lineage>
        <taxon>Bacteria</taxon>
        <taxon>Pseudomonadati</taxon>
        <taxon>Bacteroidota</taxon>
        <taxon>Sphingobacteriia</taxon>
        <taxon>Sphingobacteriales</taxon>
        <taxon>Sphingobacteriaceae</taxon>
        <taxon>Mucilaginibacter</taxon>
    </lineage>
</organism>
<gene>
    <name evidence="1" type="ORF">I5M19_08095</name>
</gene>
<protein>
    <submittedName>
        <fullName evidence="1">Uncharacterized protein</fullName>
    </submittedName>
</protein>
<evidence type="ECO:0000313" key="2">
    <source>
        <dbReference type="Proteomes" id="UP000613193"/>
    </source>
</evidence>
<accession>A0A934PTF1</accession>
<name>A0A934PTF1_9SPHI</name>
<evidence type="ECO:0000313" key="1">
    <source>
        <dbReference type="EMBL" id="MBK0379262.1"/>
    </source>
</evidence>